<dbReference type="InterPro" id="IPR050147">
    <property type="entry name" value="Ser/Thr_Dehydratase"/>
</dbReference>
<dbReference type="AlphaFoldDB" id="A0ABD5UZ81"/>
<dbReference type="SUPFAM" id="SSF53686">
    <property type="entry name" value="Tryptophan synthase beta subunit-like PLP-dependent enzymes"/>
    <property type="match status" value="1"/>
</dbReference>
<dbReference type="GO" id="GO:0004795">
    <property type="term" value="F:threonine synthase activity"/>
    <property type="evidence" value="ECO:0007669"/>
    <property type="project" value="UniProtKB-EC"/>
</dbReference>
<evidence type="ECO:0000313" key="7">
    <source>
        <dbReference type="Proteomes" id="UP001596296"/>
    </source>
</evidence>
<dbReference type="CDD" id="cd01563">
    <property type="entry name" value="Thr-synth_1"/>
    <property type="match status" value="1"/>
</dbReference>
<comment type="cofactor">
    <cofactor evidence="1">
        <name>pyridoxal 5'-phosphate</name>
        <dbReference type="ChEBI" id="CHEBI:597326"/>
    </cofactor>
</comment>
<keyword evidence="2" id="KW-0663">Pyridoxal phosphate</keyword>
<evidence type="ECO:0000256" key="1">
    <source>
        <dbReference type="ARBA" id="ARBA00001933"/>
    </source>
</evidence>
<organism evidence="6 7">
    <name type="scientific">Halopenitus salinus</name>
    <dbReference type="NCBI Taxonomy" id="1198295"/>
    <lineage>
        <taxon>Archaea</taxon>
        <taxon>Methanobacteriati</taxon>
        <taxon>Methanobacteriota</taxon>
        <taxon>Stenosarchaea group</taxon>
        <taxon>Halobacteria</taxon>
        <taxon>Halobacteriales</taxon>
        <taxon>Haloferacaceae</taxon>
        <taxon>Halopenitus</taxon>
    </lineage>
</organism>
<keyword evidence="3 6" id="KW-0456">Lyase</keyword>
<feature type="region of interest" description="Disordered" evidence="4">
    <location>
        <begin position="39"/>
        <end position="59"/>
    </location>
</feature>
<dbReference type="InterPro" id="IPR000634">
    <property type="entry name" value="Ser/Thr_deHydtase_PyrdxlP-BS"/>
</dbReference>
<dbReference type="PANTHER" id="PTHR48078:SF6">
    <property type="entry name" value="L-THREONINE DEHYDRATASE CATABOLIC TDCB"/>
    <property type="match status" value="1"/>
</dbReference>
<dbReference type="InterPro" id="IPR036052">
    <property type="entry name" value="TrpB-like_PALP_sf"/>
</dbReference>
<evidence type="ECO:0000313" key="6">
    <source>
        <dbReference type="EMBL" id="MFC6892286.1"/>
    </source>
</evidence>
<protein>
    <submittedName>
        <fullName evidence="6">Threonine synthase</fullName>
        <ecNumber evidence="6">4.2.3.1</ecNumber>
    </submittedName>
</protein>
<comment type="caution">
    <text evidence="6">The sequence shown here is derived from an EMBL/GenBank/DDBJ whole genome shotgun (WGS) entry which is preliminary data.</text>
</comment>
<dbReference type="PROSITE" id="PS00165">
    <property type="entry name" value="DEHYDRATASE_SER_THR"/>
    <property type="match status" value="1"/>
</dbReference>
<dbReference type="Proteomes" id="UP001596296">
    <property type="component" value="Unassembled WGS sequence"/>
</dbReference>
<evidence type="ECO:0000256" key="3">
    <source>
        <dbReference type="ARBA" id="ARBA00023239"/>
    </source>
</evidence>
<dbReference type="RefSeq" id="WP_379742174.1">
    <property type="nucleotide sequence ID" value="NZ_JBHSVN010000001.1"/>
</dbReference>
<gene>
    <name evidence="6" type="ORF">ACFQE9_06645</name>
</gene>
<proteinExistence type="predicted"/>
<dbReference type="PANTHER" id="PTHR48078">
    <property type="entry name" value="THREONINE DEHYDRATASE, MITOCHONDRIAL-RELATED"/>
    <property type="match status" value="1"/>
</dbReference>
<evidence type="ECO:0000256" key="4">
    <source>
        <dbReference type="SAM" id="MobiDB-lite"/>
    </source>
</evidence>
<reference evidence="6 7" key="1">
    <citation type="journal article" date="2019" name="Int. J. Syst. Evol. Microbiol.">
        <title>The Global Catalogue of Microorganisms (GCM) 10K type strain sequencing project: providing services to taxonomists for standard genome sequencing and annotation.</title>
        <authorList>
            <consortium name="The Broad Institute Genomics Platform"/>
            <consortium name="The Broad Institute Genome Sequencing Center for Infectious Disease"/>
            <person name="Wu L."/>
            <person name="Ma J."/>
        </authorList>
    </citation>
    <scope>NUCLEOTIDE SEQUENCE [LARGE SCALE GENOMIC DNA]</scope>
    <source>
        <strain evidence="6 7">SKJ47</strain>
    </source>
</reference>
<evidence type="ECO:0000256" key="2">
    <source>
        <dbReference type="ARBA" id="ARBA00022898"/>
    </source>
</evidence>
<dbReference type="EC" id="4.2.3.1" evidence="6"/>
<accession>A0ABD5UZ81</accession>
<keyword evidence="7" id="KW-1185">Reference proteome</keyword>
<dbReference type="Gene3D" id="3.40.50.1100">
    <property type="match status" value="2"/>
</dbReference>
<dbReference type="Pfam" id="PF00291">
    <property type="entry name" value="PALP"/>
    <property type="match status" value="1"/>
</dbReference>
<dbReference type="InterPro" id="IPR001926">
    <property type="entry name" value="TrpB-like_PALP"/>
</dbReference>
<name>A0ABD5UZ81_9EURY</name>
<evidence type="ECO:0000259" key="5">
    <source>
        <dbReference type="Pfam" id="PF00291"/>
    </source>
</evidence>
<dbReference type="EMBL" id="JBHSXL010000006">
    <property type="protein sequence ID" value="MFC6892286.1"/>
    <property type="molecule type" value="Genomic_DNA"/>
</dbReference>
<feature type="domain" description="Tryptophan synthase beta chain-like PALP" evidence="5">
    <location>
        <begin position="82"/>
        <end position="389"/>
    </location>
</feature>
<sequence>MSPPDDADGSTPESIESLVCPDCGATFLDRWRCSCGSPLEFDANPHPTSPSPPDPGGFDVRAGMWAFEEFLPIGGDPDDRVTFGAGPTPIVDADRAGDESEETEEADEPWNCRFKLEYVLPTGSFKDRGATTILTRARELGVERLCEDSSGNAGTAVATYAARAGIDAEIYLPASSAASTIRAIERVGADAVPIEGKRRAATDACLEAVESGSAWYASHAWNPAFHAGTASFAYEVALQSGWEVPDAVVVPAGHGTLLLGAHRGFDRLREAGWIDRTPRLLAAQAAGNAPVVRELHDADAANRGGDNDAAKGIRIENPPRIDGMIEAIRETGGDAIAVTESDTRAALGRLRREGFDVEATSAVAPAALEAYRERGILDPDEDVVVPLTGRA</sequence>